<feature type="compositionally biased region" description="Polar residues" evidence="1">
    <location>
        <begin position="1022"/>
        <end position="1031"/>
    </location>
</feature>
<accession>A0A4U7AT23</accession>
<protein>
    <submittedName>
        <fullName evidence="2">Uncharacterized protein</fullName>
    </submittedName>
</protein>
<feature type="region of interest" description="Disordered" evidence="1">
    <location>
        <begin position="728"/>
        <end position="813"/>
    </location>
</feature>
<feature type="compositionally biased region" description="Low complexity" evidence="1">
    <location>
        <begin position="944"/>
        <end position="953"/>
    </location>
</feature>
<dbReference type="EMBL" id="PTQR01000128">
    <property type="protein sequence ID" value="TKX18714.1"/>
    <property type="molecule type" value="Genomic_DNA"/>
</dbReference>
<reference evidence="2 3" key="1">
    <citation type="submission" date="2018-02" db="EMBL/GenBank/DDBJ databases">
        <title>Draft genome sequences of Elsinoe sp., causing black scab on jojoba.</title>
        <authorList>
            <person name="Stodart B."/>
            <person name="Jeffress S."/>
            <person name="Ash G."/>
            <person name="Arun Chinnappa K."/>
        </authorList>
    </citation>
    <scope>NUCLEOTIDE SEQUENCE [LARGE SCALE GENOMIC DNA]</scope>
    <source>
        <strain evidence="2 3">Hillstone_2</strain>
    </source>
</reference>
<feature type="region of interest" description="Disordered" evidence="1">
    <location>
        <begin position="262"/>
        <end position="418"/>
    </location>
</feature>
<gene>
    <name evidence="2" type="ORF">C1H76_9504</name>
</gene>
<feature type="compositionally biased region" description="Basic and acidic residues" evidence="1">
    <location>
        <begin position="968"/>
        <end position="984"/>
    </location>
</feature>
<feature type="compositionally biased region" description="Low complexity" evidence="1">
    <location>
        <begin position="730"/>
        <end position="743"/>
    </location>
</feature>
<evidence type="ECO:0000256" key="1">
    <source>
        <dbReference type="SAM" id="MobiDB-lite"/>
    </source>
</evidence>
<evidence type="ECO:0000313" key="3">
    <source>
        <dbReference type="Proteomes" id="UP000308133"/>
    </source>
</evidence>
<sequence>MATNLCCANHHRLDSPDSLAARSVPIRSKKRSQSLPRDQRLSKDDRLELNRIFVAASLPEDHPDAIPLPHRRPALYDRIIRSPSLGRKIKRQLSRTSLVSSKSLKSLRPHPTRLLHRRSRTKPKSFTVEDIVEDPSASTNGYDSDAKSVQITALPVNTEERQRVVTPVHQVRPKISSFEWLAPCIEDRRNASGDLLNPSGRSPPLARRRQLARSSSAPCVAEDHFDVLQKSRSAQILTSSSKYSFDEDVFAIAGRNPGAGMSATMPYESDTATPLDGINSAQPLRPSAAESRLGSPLESASPKRRRNSASLGESPIHARGLLNRNSSSSSANRPSRFHEDLNSHQQGPAAVKKRRSIFRLPKMIKRKKQSKGKRPKTSKQMETKTVPSFDGPADQKDSLSVPNTDLPRPSVSSAVSSVEPDDFIRDVRTDTEDRTPEARQQSLEEYEKNLTILGDNRRHKSSINVDNLRNVEEDDRNESVTQVKRPLLRASPLLPSRGKSGEQTLMEKALHMHQQEKGAFFLFKQKDRPPQPAADETDPAAPVFRMSFGPASTPGRILSGLEDVDPLTGSQIRRVQSMMPLSPTATRIPTPMPGRLQSETSTINSTPLGIPPASWARFSSHDRTARCSPAGDHEGVKARDFADEPRCYMPDPDHKIHRRKHRLPFLAKPNDSKVAQIWRYYVNIFTSGRASNRRSSIATAGRLKDPELEMLPPVLPVWNEARVPGSWPRGSSAAGSVRASGKGIQKPSDAKATTTAEGNADGAFEMSGSLPPLASASTERQPSDTSSHVDPRDTSTTNAEDNGPDLPTEMTAKVPDDPALALDGAVDDALLRIAGRTLSPRSSAQWRAADYQRACVRLSPSGSSEEAASAALVALPATPVQAPLRRTRSVRSIGHDKVRDNNATSPVRKQRSRVSPIPDAFAGTKLSSATKGLLLLPEVEEPVGGISSPSVGSRDAKDEGDEIVTLPEKSETASEFDALKGDRKDSATPNITVRRFPSVTVVDDRKGQWRSVSLISTIRSARGSSNGSMQRSDGGAGSGGRVVSEGCKGKGCKKGDSELVRGSTMDLLRGLKEQEREELGRLMGDEVGV</sequence>
<feature type="region of interest" description="Disordered" evidence="1">
    <location>
        <begin position="1022"/>
        <end position="1056"/>
    </location>
</feature>
<dbReference type="AlphaFoldDB" id="A0A4U7AT23"/>
<feature type="region of interest" description="Disordered" evidence="1">
    <location>
        <begin position="944"/>
        <end position="984"/>
    </location>
</feature>
<proteinExistence type="predicted"/>
<name>A0A4U7AT23_9PEZI</name>
<organism evidence="2 3">
    <name type="scientific">Elsinoe australis</name>
    <dbReference type="NCBI Taxonomy" id="40998"/>
    <lineage>
        <taxon>Eukaryota</taxon>
        <taxon>Fungi</taxon>
        <taxon>Dikarya</taxon>
        <taxon>Ascomycota</taxon>
        <taxon>Pezizomycotina</taxon>
        <taxon>Dothideomycetes</taxon>
        <taxon>Dothideomycetidae</taxon>
        <taxon>Myriangiales</taxon>
        <taxon>Elsinoaceae</taxon>
        <taxon>Elsinoe</taxon>
    </lineage>
</organism>
<feature type="compositionally biased region" description="Polar residues" evidence="1">
    <location>
        <begin position="597"/>
        <end position="607"/>
    </location>
</feature>
<comment type="caution">
    <text evidence="2">The sequence shown here is derived from an EMBL/GenBank/DDBJ whole genome shotgun (WGS) entry which is preliminary data.</text>
</comment>
<feature type="region of interest" description="Disordered" evidence="1">
    <location>
        <begin position="582"/>
        <end position="611"/>
    </location>
</feature>
<feature type="compositionally biased region" description="Basic residues" evidence="1">
    <location>
        <begin position="351"/>
        <end position="377"/>
    </location>
</feature>
<feature type="compositionally biased region" description="Low complexity" evidence="1">
    <location>
        <begin position="323"/>
        <end position="334"/>
    </location>
</feature>
<feature type="region of interest" description="Disordered" evidence="1">
    <location>
        <begin position="191"/>
        <end position="216"/>
    </location>
</feature>
<evidence type="ECO:0000313" key="2">
    <source>
        <dbReference type="EMBL" id="TKX18714.1"/>
    </source>
</evidence>
<feature type="compositionally biased region" description="Polar residues" evidence="1">
    <location>
        <begin position="775"/>
        <end position="786"/>
    </location>
</feature>
<dbReference type="Proteomes" id="UP000308133">
    <property type="component" value="Unassembled WGS sequence"/>
</dbReference>